<keyword evidence="2" id="KW-1185">Reference proteome</keyword>
<dbReference type="PROSITE" id="PS51257">
    <property type="entry name" value="PROKAR_LIPOPROTEIN"/>
    <property type="match status" value="1"/>
</dbReference>
<gene>
    <name evidence="1" type="ORF">DIZ80_05895</name>
</gene>
<sequence>MIKLSLLILFFVMLFSCSKENIIDERSYKFSIPEGSKLILNREIIISSGMGRTFFQSGKVTAEKDLNIYYPHCSITINTLKDNDQIIKPASFNIIKVIDDEEYVQGYILYASNNIKISSDGPLITGLVSYYYLESKREPDVRTLECIQWDTPYENRHLSIEEVRKSLGNIFSLIINKNIQT</sequence>
<name>A0A370DJB0_9GAMM</name>
<dbReference type="AlphaFoldDB" id="A0A370DJB0"/>
<protein>
    <submittedName>
        <fullName evidence="1">Uncharacterized protein</fullName>
    </submittedName>
</protein>
<dbReference type="Proteomes" id="UP000254266">
    <property type="component" value="Unassembled WGS sequence"/>
</dbReference>
<dbReference type="EMBL" id="QFXC01000007">
    <property type="protein sequence ID" value="RDH84992.1"/>
    <property type="molecule type" value="Genomic_DNA"/>
</dbReference>
<comment type="caution">
    <text evidence="1">The sequence shown here is derived from an EMBL/GenBank/DDBJ whole genome shotgun (WGS) entry which is preliminary data.</text>
</comment>
<reference evidence="1 2" key="1">
    <citation type="journal article" date="2018" name="ISME J.">
        <title>Endosymbiont genomes yield clues of tubeworm success.</title>
        <authorList>
            <person name="Li Y."/>
            <person name="Liles M.R."/>
            <person name="Halanych K.M."/>
        </authorList>
    </citation>
    <scope>NUCLEOTIDE SEQUENCE [LARGE SCALE GENOMIC DNA]</scope>
    <source>
        <strain evidence="1">A1464</strain>
    </source>
</reference>
<evidence type="ECO:0000313" key="1">
    <source>
        <dbReference type="EMBL" id="RDH84992.1"/>
    </source>
</evidence>
<evidence type="ECO:0000313" key="2">
    <source>
        <dbReference type="Proteomes" id="UP000254266"/>
    </source>
</evidence>
<accession>A0A370DJB0</accession>
<proteinExistence type="predicted"/>
<organism evidence="1 2">
    <name type="scientific">endosymbiont of Galathealinum brachiosum</name>
    <dbReference type="NCBI Taxonomy" id="2200906"/>
    <lineage>
        <taxon>Bacteria</taxon>
        <taxon>Pseudomonadati</taxon>
        <taxon>Pseudomonadota</taxon>
        <taxon>Gammaproteobacteria</taxon>
        <taxon>sulfur-oxidizing symbionts</taxon>
    </lineage>
</organism>